<protein>
    <recommendedName>
        <fullName evidence="1">DUF306 domain-containing protein</fullName>
    </recommendedName>
</protein>
<feature type="domain" description="DUF306" evidence="1">
    <location>
        <begin position="35"/>
        <end position="135"/>
    </location>
</feature>
<dbReference type="EMBL" id="FPKX01000033">
    <property type="protein sequence ID" value="SFZ98038.1"/>
    <property type="molecule type" value="Genomic_DNA"/>
</dbReference>
<dbReference type="Pfam" id="PF03724">
    <property type="entry name" value="META"/>
    <property type="match status" value="1"/>
</dbReference>
<dbReference type="InterPro" id="IPR005184">
    <property type="entry name" value="DUF306_Meta_HslJ"/>
</dbReference>
<evidence type="ECO:0000259" key="1">
    <source>
        <dbReference type="Pfam" id="PF03724"/>
    </source>
</evidence>
<accession>A0A1W1EDF3</accession>
<name>A0A1W1EDF3_9ZZZZ</name>
<reference evidence="2" key="1">
    <citation type="submission" date="2016-10" db="EMBL/GenBank/DDBJ databases">
        <authorList>
            <person name="de Groot N.N."/>
        </authorList>
    </citation>
    <scope>NUCLEOTIDE SEQUENCE</scope>
</reference>
<sequence length="144" mass="16543">MIRKKLLLMVLTSSIFATITMADSAPLTNLDDISGTWHLRVMDGKEVRKARAIVEFHSKQKIIEGFDACNRFSGKIERTTQNRFFTKPRSTRMACRQNIHRYVSQRLLITIQEGFSVTEGKRYGVEGITLKSANHDLFFKKMGD</sequence>
<organism evidence="2">
    <name type="scientific">hydrothermal vent metagenome</name>
    <dbReference type="NCBI Taxonomy" id="652676"/>
    <lineage>
        <taxon>unclassified sequences</taxon>
        <taxon>metagenomes</taxon>
        <taxon>ecological metagenomes</taxon>
    </lineage>
</organism>
<dbReference type="InterPro" id="IPR038670">
    <property type="entry name" value="HslJ-like_sf"/>
</dbReference>
<proteinExistence type="predicted"/>
<dbReference type="AlphaFoldDB" id="A0A1W1EDF3"/>
<evidence type="ECO:0000313" key="2">
    <source>
        <dbReference type="EMBL" id="SFZ98038.1"/>
    </source>
</evidence>
<gene>
    <name evidence="2" type="ORF">MNB_SV-5-669</name>
</gene>
<dbReference type="Gene3D" id="2.40.128.270">
    <property type="match status" value="1"/>
</dbReference>